<feature type="region of interest" description="Disordered" evidence="1">
    <location>
        <begin position="1"/>
        <end position="29"/>
    </location>
</feature>
<sequence>MMRSQETSATASPQMSSKTARPIRPKAANNVKQDHLLDRLESTQHQQQRLLKELMSASESYVNDIKTDRTIIMNRAEEDPHPVEATTKKVSQRKTRENTEQYHKCYFASSRLRPDHTVKEHMMRLVEVVKEYNNEHSRQGSLFRKSRPSIFYTLARETGLEPVWLKEQSSTDPVTLNINRTSDCKITSYKGKKPASGLSASLSS</sequence>
<gene>
    <name evidence="2" type="ORF">CHS0354_017091</name>
</gene>
<feature type="compositionally biased region" description="Polar residues" evidence="1">
    <location>
        <begin position="1"/>
        <end position="19"/>
    </location>
</feature>
<evidence type="ECO:0000313" key="2">
    <source>
        <dbReference type="EMBL" id="KAK3589125.1"/>
    </source>
</evidence>
<proteinExistence type="predicted"/>
<reference evidence="2" key="3">
    <citation type="submission" date="2023-05" db="EMBL/GenBank/DDBJ databases">
        <authorList>
            <person name="Smith C.H."/>
        </authorList>
    </citation>
    <scope>NUCLEOTIDE SEQUENCE</scope>
    <source>
        <strain evidence="2">CHS0354</strain>
        <tissue evidence="2">Mantle</tissue>
    </source>
</reference>
<reference evidence="2" key="2">
    <citation type="journal article" date="2021" name="Genome Biol. Evol.">
        <title>Developing a high-quality reference genome for a parasitic bivalve with doubly uniparental inheritance (Bivalvia: Unionida).</title>
        <authorList>
            <person name="Smith C.H."/>
        </authorList>
    </citation>
    <scope>NUCLEOTIDE SEQUENCE</scope>
    <source>
        <strain evidence="2">CHS0354</strain>
        <tissue evidence="2">Mantle</tissue>
    </source>
</reference>
<name>A0AAE0VU64_9BIVA</name>
<comment type="caution">
    <text evidence="2">The sequence shown here is derived from an EMBL/GenBank/DDBJ whole genome shotgun (WGS) entry which is preliminary data.</text>
</comment>
<accession>A0AAE0VU64</accession>
<dbReference type="EMBL" id="JAEAOA010001049">
    <property type="protein sequence ID" value="KAK3589125.1"/>
    <property type="molecule type" value="Genomic_DNA"/>
</dbReference>
<organism evidence="2 3">
    <name type="scientific">Potamilus streckersoni</name>
    <dbReference type="NCBI Taxonomy" id="2493646"/>
    <lineage>
        <taxon>Eukaryota</taxon>
        <taxon>Metazoa</taxon>
        <taxon>Spiralia</taxon>
        <taxon>Lophotrochozoa</taxon>
        <taxon>Mollusca</taxon>
        <taxon>Bivalvia</taxon>
        <taxon>Autobranchia</taxon>
        <taxon>Heteroconchia</taxon>
        <taxon>Palaeoheterodonta</taxon>
        <taxon>Unionida</taxon>
        <taxon>Unionoidea</taxon>
        <taxon>Unionidae</taxon>
        <taxon>Ambleminae</taxon>
        <taxon>Lampsilini</taxon>
        <taxon>Potamilus</taxon>
    </lineage>
</organism>
<evidence type="ECO:0000313" key="3">
    <source>
        <dbReference type="Proteomes" id="UP001195483"/>
    </source>
</evidence>
<keyword evidence="3" id="KW-1185">Reference proteome</keyword>
<protein>
    <submittedName>
        <fullName evidence="2">Uncharacterized protein</fullName>
    </submittedName>
</protein>
<dbReference type="Proteomes" id="UP001195483">
    <property type="component" value="Unassembled WGS sequence"/>
</dbReference>
<dbReference type="AlphaFoldDB" id="A0AAE0VU64"/>
<evidence type="ECO:0000256" key="1">
    <source>
        <dbReference type="SAM" id="MobiDB-lite"/>
    </source>
</evidence>
<reference evidence="2" key="1">
    <citation type="journal article" date="2021" name="Genome Biol. Evol.">
        <title>A High-Quality Reference Genome for a Parasitic Bivalve with Doubly Uniparental Inheritance (Bivalvia: Unionida).</title>
        <authorList>
            <person name="Smith C.H."/>
        </authorList>
    </citation>
    <scope>NUCLEOTIDE SEQUENCE</scope>
    <source>
        <strain evidence="2">CHS0354</strain>
    </source>
</reference>